<keyword evidence="3" id="KW-1185">Reference proteome</keyword>
<sequence length="437" mass="48490">RHPGMTASYLPIGMSETVQAGARQKILKSMACIFGMLIATYFIASHLMRNVHTDSTVSRDARADFKSLSVSSHNDTFRPPIGGLLKCNKRSRVSSPSSPIDANEVRPADIKYIAALGDSFATGFLSYSGHAVPGDSARNVVGNSFITGGDRELDTHLTLANIFRVLNPNITGLSTGLGTNEANTGMNVAAPGMWMDDLQRQARELIRRLEKYSAESLREDWKLINIFIGGRDISGFCMGDGDTMKQEYKSNLTESIEILQTALPKTIISIIGIPNFNFLWGAGSIIEKSNDMLMGGFALPCNFANYELLIQRRIEEYREANIEIVSESEKNSRKDHVVIIQYIFDHLWEPPRKPDGSFNIEFYAQDAFHMSNYGNSLVAKQLWNQLIAPSHSKITNNEMFNDESPELACPDMRCPFIRTPSNSVSCHMSDENVVAGV</sequence>
<dbReference type="EMBL" id="BTRK01000001">
    <property type="protein sequence ID" value="GMR32893.1"/>
    <property type="molecule type" value="Genomic_DNA"/>
</dbReference>
<feature type="transmembrane region" description="Helical" evidence="1">
    <location>
        <begin position="30"/>
        <end position="48"/>
    </location>
</feature>
<dbReference type="GO" id="GO:0004620">
    <property type="term" value="F:phospholipase activity"/>
    <property type="evidence" value="ECO:0007669"/>
    <property type="project" value="InterPro"/>
</dbReference>
<dbReference type="Gene3D" id="3.40.50.1110">
    <property type="entry name" value="SGNH hydrolase"/>
    <property type="match status" value="1"/>
</dbReference>
<evidence type="ECO:0000256" key="1">
    <source>
        <dbReference type="SAM" id="Phobius"/>
    </source>
</evidence>
<dbReference type="InterPro" id="IPR036514">
    <property type="entry name" value="SGNH_hydro_sf"/>
</dbReference>
<dbReference type="SUPFAM" id="SSF52266">
    <property type="entry name" value="SGNH hydrolase"/>
    <property type="match status" value="1"/>
</dbReference>
<dbReference type="PANTHER" id="PTHR21325:SF31">
    <property type="entry name" value="GH22081P-RELATED"/>
    <property type="match status" value="1"/>
</dbReference>
<feature type="non-terminal residue" evidence="2">
    <location>
        <position position="1"/>
    </location>
</feature>
<dbReference type="Proteomes" id="UP001328107">
    <property type="component" value="Unassembled WGS sequence"/>
</dbReference>
<keyword evidence="1" id="KW-0812">Transmembrane</keyword>
<dbReference type="GO" id="GO:0006644">
    <property type="term" value="P:phospholipid metabolic process"/>
    <property type="evidence" value="ECO:0007669"/>
    <property type="project" value="TreeGrafter"/>
</dbReference>
<proteinExistence type="predicted"/>
<dbReference type="AlphaFoldDB" id="A0AAN4Z6L1"/>
<reference evidence="3" key="1">
    <citation type="submission" date="2022-10" db="EMBL/GenBank/DDBJ databases">
        <title>Genome assembly of Pristionchus species.</title>
        <authorList>
            <person name="Yoshida K."/>
            <person name="Sommer R.J."/>
        </authorList>
    </citation>
    <scope>NUCLEOTIDE SEQUENCE [LARGE SCALE GENOMIC DNA]</scope>
    <source>
        <strain evidence="3">RS5460</strain>
    </source>
</reference>
<evidence type="ECO:0008006" key="4">
    <source>
        <dbReference type="Google" id="ProtNLM"/>
    </source>
</evidence>
<dbReference type="InterPro" id="IPR001087">
    <property type="entry name" value="GDSL"/>
</dbReference>
<accession>A0AAN4Z6L1</accession>
<keyword evidence="1" id="KW-0472">Membrane</keyword>
<evidence type="ECO:0000313" key="3">
    <source>
        <dbReference type="Proteomes" id="UP001328107"/>
    </source>
</evidence>
<gene>
    <name evidence="2" type="ORF">PMAYCL1PPCAC_03088</name>
</gene>
<protein>
    <recommendedName>
        <fullName evidence="4">Lipase</fullName>
    </recommendedName>
</protein>
<dbReference type="Pfam" id="PF00657">
    <property type="entry name" value="Lipase_GDSL"/>
    <property type="match status" value="1"/>
</dbReference>
<dbReference type="InterPro" id="IPR038885">
    <property type="entry name" value="PLB1"/>
</dbReference>
<comment type="caution">
    <text evidence="2">The sequence shown here is derived from an EMBL/GenBank/DDBJ whole genome shotgun (WGS) entry which is preliminary data.</text>
</comment>
<organism evidence="2 3">
    <name type="scientific">Pristionchus mayeri</name>
    <dbReference type="NCBI Taxonomy" id="1317129"/>
    <lineage>
        <taxon>Eukaryota</taxon>
        <taxon>Metazoa</taxon>
        <taxon>Ecdysozoa</taxon>
        <taxon>Nematoda</taxon>
        <taxon>Chromadorea</taxon>
        <taxon>Rhabditida</taxon>
        <taxon>Rhabditina</taxon>
        <taxon>Diplogasteromorpha</taxon>
        <taxon>Diplogasteroidea</taxon>
        <taxon>Neodiplogasteridae</taxon>
        <taxon>Pristionchus</taxon>
    </lineage>
</organism>
<evidence type="ECO:0000313" key="2">
    <source>
        <dbReference type="EMBL" id="GMR32893.1"/>
    </source>
</evidence>
<keyword evidence="1" id="KW-1133">Transmembrane helix</keyword>
<name>A0AAN4Z6L1_9BILA</name>
<dbReference type="PANTHER" id="PTHR21325">
    <property type="entry name" value="PHOSPHOLIPASE B, PLB1"/>
    <property type="match status" value="1"/>
</dbReference>